<dbReference type="InterPro" id="IPR010982">
    <property type="entry name" value="Lambda_DNA-bd_dom_sf"/>
</dbReference>
<dbReference type="Gene3D" id="3.40.50.2300">
    <property type="match status" value="2"/>
</dbReference>
<dbReference type="CDD" id="cd06267">
    <property type="entry name" value="PBP1_LacI_sugar_binding-like"/>
    <property type="match status" value="1"/>
</dbReference>
<dbReference type="PANTHER" id="PTHR30146:SF109">
    <property type="entry name" value="HTH-TYPE TRANSCRIPTIONAL REGULATOR GALS"/>
    <property type="match status" value="1"/>
</dbReference>
<dbReference type="InterPro" id="IPR000843">
    <property type="entry name" value="HTH_LacI"/>
</dbReference>
<keyword evidence="1" id="KW-0805">Transcription regulation</keyword>
<dbReference type="InterPro" id="IPR028082">
    <property type="entry name" value="Peripla_BP_I"/>
</dbReference>
<gene>
    <name evidence="6" type="ORF">WIS52_23010</name>
</gene>
<evidence type="ECO:0000313" key="7">
    <source>
        <dbReference type="Proteomes" id="UP001494902"/>
    </source>
</evidence>
<dbReference type="Pfam" id="PF13377">
    <property type="entry name" value="Peripla_BP_3"/>
    <property type="match status" value="1"/>
</dbReference>
<evidence type="ECO:0000256" key="2">
    <source>
        <dbReference type="ARBA" id="ARBA00023125"/>
    </source>
</evidence>
<keyword evidence="2 6" id="KW-0238">DNA-binding</keyword>
<dbReference type="Proteomes" id="UP001494902">
    <property type="component" value="Unassembled WGS sequence"/>
</dbReference>
<evidence type="ECO:0000256" key="1">
    <source>
        <dbReference type="ARBA" id="ARBA00023015"/>
    </source>
</evidence>
<keyword evidence="3" id="KW-0804">Transcription</keyword>
<accession>A0ABV1KFV7</accession>
<comment type="caution">
    <text evidence="6">The sequence shown here is derived from an EMBL/GenBank/DDBJ whole genome shotgun (WGS) entry which is preliminary data.</text>
</comment>
<dbReference type="RefSeq" id="WP_349300420.1">
    <property type="nucleotide sequence ID" value="NZ_JBEDNQ010000010.1"/>
</dbReference>
<keyword evidence="7" id="KW-1185">Reference proteome</keyword>
<dbReference type="PANTHER" id="PTHR30146">
    <property type="entry name" value="LACI-RELATED TRANSCRIPTIONAL REPRESSOR"/>
    <property type="match status" value="1"/>
</dbReference>
<feature type="domain" description="HTH lacI-type" evidence="5">
    <location>
        <begin position="5"/>
        <end position="58"/>
    </location>
</feature>
<dbReference type="SUPFAM" id="SSF53822">
    <property type="entry name" value="Periplasmic binding protein-like I"/>
    <property type="match status" value="1"/>
</dbReference>
<dbReference type="EMBL" id="JBEDNQ010000010">
    <property type="protein sequence ID" value="MEQ3553351.1"/>
    <property type="molecule type" value="Genomic_DNA"/>
</dbReference>
<proteinExistence type="predicted"/>
<feature type="region of interest" description="Disordered" evidence="4">
    <location>
        <begin position="339"/>
        <end position="390"/>
    </location>
</feature>
<dbReference type="SMART" id="SM00354">
    <property type="entry name" value="HTH_LACI"/>
    <property type="match status" value="1"/>
</dbReference>
<dbReference type="CDD" id="cd01392">
    <property type="entry name" value="HTH_LacI"/>
    <property type="match status" value="1"/>
</dbReference>
<dbReference type="InterPro" id="IPR046335">
    <property type="entry name" value="LacI/GalR-like_sensor"/>
</dbReference>
<dbReference type="GO" id="GO:0003677">
    <property type="term" value="F:DNA binding"/>
    <property type="evidence" value="ECO:0007669"/>
    <property type="project" value="UniProtKB-KW"/>
</dbReference>
<dbReference type="PROSITE" id="PS50932">
    <property type="entry name" value="HTH_LACI_2"/>
    <property type="match status" value="1"/>
</dbReference>
<evidence type="ECO:0000256" key="3">
    <source>
        <dbReference type="ARBA" id="ARBA00023163"/>
    </source>
</evidence>
<dbReference type="Gene3D" id="1.10.260.40">
    <property type="entry name" value="lambda repressor-like DNA-binding domains"/>
    <property type="match status" value="1"/>
</dbReference>
<evidence type="ECO:0000313" key="6">
    <source>
        <dbReference type="EMBL" id="MEQ3553351.1"/>
    </source>
</evidence>
<protein>
    <submittedName>
        <fullName evidence="6">LacI family DNA-binding transcriptional regulator</fullName>
    </submittedName>
</protein>
<name>A0ABV1KFV7_9PSEU</name>
<organism evidence="6 7">
    <name type="scientific">Pseudonocardia nematodicida</name>
    <dbReference type="NCBI Taxonomy" id="1206997"/>
    <lineage>
        <taxon>Bacteria</taxon>
        <taxon>Bacillati</taxon>
        <taxon>Actinomycetota</taxon>
        <taxon>Actinomycetes</taxon>
        <taxon>Pseudonocardiales</taxon>
        <taxon>Pseudonocardiaceae</taxon>
        <taxon>Pseudonocardia</taxon>
    </lineage>
</organism>
<sequence>MSSRTTLTQVAERAGASLASTSRALHGSGASPEMVERVRAAAAELGYRADAIGRSLRMGRTFQIAFAVADIGNPVYVEMMRAIHEVLDPEGYRTLVMTTGDSSTSTIDLVRSMNGGFVDGLIVSPLRTDDRLVEAIREAPVPVVVIGRSMAEAGVSSVSTDSATGIGAAVRHLHDLGRRRIGFLNGPLDTTPGAVRQRGFDAAAAELADDLGGATDAEVADDFTVTAGVVAARRLLARHRTERLDAIAAANDLLAIGAIRAVRELGLSVPGDVAVTGIDDTEIGRVFQPSLTSVSLGAAERGRAAARLMLEVAEDPEHPARQVTVGSSLAVRESTDPAAADPYFLAPGEAAAPDAPVSGGPGPAGDRSGPAPARPDTPASRGDSTGGGAR</sequence>
<evidence type="ECO:0000259" key="5">
    <source>
        <dbReference type="PROSITE" id="PS50932"/>
    </source>
</evidence>
<dbReference type="Pfam" id="PF00356">
    <property type="entry name" value="LacI"/>
    <property type="match status" value="1"/>
</dbReference>
<reference evidence="6 7" key="1">
    <citation type="submission" date="2024-03" db="EMBL/GenBank/DDBJ databases">
        <title>Draft genome sequence of Pseudonocardia nematodicida JCM 31783.</title>
        <authorList>
            <person name="Butdee W."/>
            <person name="Duangmal K."/>
        </authorList>
    </citation>
    <scope>NUCLEOTIDE SEQUENCE [LARGE SCALE GENOMIC DNA]</scope>
    <source>
        <strain evidence="6 7">JCM 31783</strain>
    </source>
</reference>
<dbReference type="SUPFAM" id="SSF47413">
    <property type="entry name" value="lambda repressor-like DNA-binding domains"/>
    <property type="match status" value="1"/>
</dbReference>
<evidence type="ECO:0000256" key="4">
    <source>
        <dbReference type="SAM" id="MobiDB-lite"/>
    </source>
</evidence>